<dbReference type="PRINTS" id="PR00605">
    <property type="entry name" value="CYTCHROMECIC"/>
</dbReference>
<dbReference type="InterPro" id="IPR036909">
    <property type="entry name" value="Cyt_c-like_dom_sf"/>
</dbReference>
<keyword evidence="9" id="KW-1185">Reference proteome</keyword>
<reference evidence="9" key="1">
    <citation type="submission" date="2017-04" db="EMBL/GenBank/DDBJ databases">
        <authorList>
            <person name="Varghese N."/>
            <person name="Submissions S."/>
        </authorList>
    </citation>
    <scope>NUCLEOTIDE SEQUENCE [LARGE SCALE GENOMIC DNA]</scope>
    <source>
        <strain evidence="9">DSM 12126</strain>
    </source>
</reference>
<evidence type="ECO:0000256" key="6">
    <source>
        <dbReference type="PROSITE-ProRule" id="PRU00433"/>
    </source>
</evidence>
<dbReference type="InterPro" id="IPR012938">
    <property type="entry name" value="Glc/Sorbosone_DH"/>
</dbReference>
<organism evidence="8 9">
    <name type="scientific">Pedobacter africanus</name>
    <dbReference type="NCBI Taxonomy" id="151894"/>
    <lineage>
        <taxon>Bacteria</taxon>
        <taxon>Pseudomonadati</taxon>
        <taxon>Bacteroidota</taxon>
        <taxon>Sphingobacteriia</taxon>
        <taxon>Sphingobacteriales</taxon>
        <taxon>Sphingobacteriaceae</taxon>
        <taxon>Pedobacter</taxon>
    </lineage>
</organism>
<evidence type="ECO:0000256" key="4">
    <source>
        <dbReference type="ARBA" id="ARBA00022982"/>
    </source>
</evidence>
<dbReference type="GO" id="GO:0005506">
    <property type="term" value="F:iron ion binding"/>
    <property type="evidence" value="ECO:0007669"/>
    <property type="project" value="InterPro"/>
</dbReference>
<keyword evidence="2 6" id="KW-0349">Heme</keyword>
<evidence type="ECO:0000313" key="8">
    <source>
        <dbReference type="EMBL" id="SMC62963.1"/>
    </source>
</evidence>
<evidence type="ECO:0000256" key="5">
    <source>
        <dbReference type="ARBA" id="ARBA00023004"/>
    </source>
</evidence>
<dbReference type="Pfam" id="PF07995">
    <property type="entry name" value="GSDH"/>
    <property type="match status" value="1"/>
</dbReference>
<dbReference type="OrthoDB" id="9770043at2"/>
<dbReference type="GO" id="GO:0009055">
    <property type="term" value="F:electron transfer activity"/>
    <property type="evidence" value="ECO:0007669"/>
    <property type="project" value="InterPro"/>
</dbReference>
<evidence type="ECO:0000256" key="2">
    <source>
        <dbReference type="ARBA" id="ARBA00022617"/>
    </source>
</evidence>
<dbReference type="InterPro" id="IPR009056">
    <property type="entry name" value="Cyt_c-like_dom"/>
</dbReference>
<dbReference type="SUPFAM" id="SSF50952">
    <property type="entry name" value="Soluble quinoprotein glucose dehydrogenase"/>
    <property type="match status" value="1"/>
</dbReference>
<name>A0A1W2AQM1_9SPHI</name>
<keyword evidence="4" id="KW-0249">Electron transport</keyword>
<dbReference type="GO" id="GO:0020037">
    <property type="term" value="F:heme binding"/>
    <property type="evidence" value="ECO:0007669"/>
    <property type="project" value="InterPro"/>
</dbReference>
<dbReference type="EMBL" id="FWXT01000001">
    <property type="protein sequence ID" value="SMC62963.1"/>
    <property type="molecule type" value="Genomic_DNA"/>
</dbReference>
<dbReference type="Proteomes" id="UP000192756">
    <property type="component" value="Unassembled WGS sequence"/>
</dbReference>
<dbReference type="PANTHER" id="PTHR19328:SF75">
    <property type="entry name" value="ALDOSE SUGAR DEHYDROGENASE YLII"/>
    <property type="match status" value="1"/>
</dbReference>
<sequence length="484" mass="53603">MLKSIGTLVSAGLITIIGFSFVSPEEDTNMAGPDFNPVSAAEFLSDPAVNYKTYCAGCHGEKMDMFVDRQWKHGNTKADIFKSVKFGLENEGMPAFGASLSDKELNALADYILEGIKNVDKYTDNEKPASDLFKTEEMDIRLELVAEGTDIPWAMAFLPGQEMLVTDRNGKFYRVKADKTLQSISGAPEVLARGQGGLMDVILDPAFAQNKRIYLSYSKFKSEGAAVLATTAIMQAKLEGNTLTEQKDIFVAEPYSRTQHHYGSRMQFGKDGYLYFSVGERGNEKVNPQEIKGNDLGKVHRIKSDGSIPADNPFVKTPGAEASIYNYGHRNPQGMTIHPETGKIWTNEHGPRGGDEINIEEPGKNYGWPVITYGINYNGKPISNLTAKAGMIQPVHYWIPSIGPSGLAFVAGDRYKNWKGNLLSGSLRFKFLQRTVLKGNKVVKEEILFKNIGRVRDVRMAPDGFIYIAVETPGRIYRLVPVDK</sequence>
<dbReference type="AlphaFoldDB" id="A0A1W2AQM1"/>
<protein>
    <submittedName>
        <fullName evidence="8">Glucose/arabinose dehydrogenase, beta-propeller fold</fullName>
    </submittedName>
</protein>
<keyword evidence="1" id="KW-0813">Transport</keyword>
<dbReference type="Gene3D" id="1.10.760.10">
    <property type="entry name" value="Cytochrome c-like domain"/>
    <property type="match status" value="1"/>
</dbReference>
<proteinExistence type="predicted"/>
<evidence type="ECO:0000256" key="1">
    <source>
        <dbReference type="ARBA" id="ARBA00022448"/>
    </source>
</evidence>
<gene>
    <name evidence="8" type="ORF">SAMN04488524_1594</name>
</gene>
<dbReference type="PROSITE" id="PS51007">
    <property type="entry name" value="CYTC"/>
    <property type="match status" value="1"/>
</dbReference>
<dbReference type="SUPFAM" id="SSF46626">
    <property type="entry name" value="Cytochrome c"/>
    <property type="match status" value="1"/>
</dbReference>
<dbReference type="STRING" id="151894.SAMN04488524_1594"/>
<evidence type="ECO:0000313" key="9">
    <source>
        <dbReference type="Proteomes" id="UP000192756"/>
    </source>
</evidence>
<accession>A0A1W2AQM1</accession>
<keyword evidence="3 6" id="KW-0479">Metal-binding</keyword>
<dbReference type="PANTHER" id="PTHR19328">
    <property type="entry name" value="HEDGEHOG-INTERACTING PROTEIN"/>
    <property type="match status" value="1"/>
</dbReference>
<evidence type="ECO:0000256" key="3">
    <source>
        <dbReference type="ARBA" id="ARBA00022723"/>
    </source>
</evidence>
<dbReference type="InterPro" id="IPR008168">
    <property type="entry name" value="Cyt_C_IC"/>
</dbReference>
<dbReference type="InterPro" id="IPR011042">
    <property type="entry name" value="6-blade_b-propeller_TolB-like"/>
</dbReference>
<feature type="domain" description="Cytochrome c" evidence="7">
    <location>
        <begin position="26"/>
        <end position="116"/>
    </location>
</feature>
<dbReference type="Gene3D" id="2.120.10.30">
    <property type="entry name" value="TolB, C-terminal domain"/>
    <property type="match status" value="1"/>
</dbReference>
<dbReference type="Pfam" id="PF13442">
    <property type="entry name" value="Cytochrome_CBB3"/>
    <property type="match status" value="1"/>
</dbReference>
<dbReference type="InterPro" id="IPR011041">
    <property type="entry name" value="Quinoprot_gluc/sorb_DH_b-prop"/>
</dbReference>
<evidence type="ECO:0000259" key="7">
    <source>
        <dbReference type="PROSITE" id="PS51007"/>
    </source>
</evidence>
<keyword evidence="5 6" id="KW-0408">Iron</keyword>
<dbReference type="RefSeq" id="WP_084237803.1">
    <property type="nucleotide sequence ID" value="NZ_FWXT01000001.1"/>
</dbReference>